<organism evidence="3 4">
    <name type="scientific">Leishmania martiniquensis</name>
    <dbReference type="NCBI Taxonomy" id="1580590"/>
    <lineage>
        <taxon>Eukaryota</taxon>
        <taxon>Discoba</taxon>
        <taxon>Euglenozoa</taxon>
        <taxon>Kinetoplastea</taxon>
        <taxon>Metakinetoplastina</taxon>
        <taxon>Trypanosomatida</taxon>
        <taxon>Trypanosomatidae</taxon>
        <taxon>Leishmaniinae</taxon>
        <taxon>Leishmania</taxon>
    </lineage>
</organism>
<feature type="signal peptide" evidence="2">
    <location>
        <begin position="1"/>
        <end position="19"/>
    </location>
</feature>
<evidence type="ECO:0000313" key="4">
    <source>
        <dbReference type="Proteomes" id="UP000673552"/>
    </source>
</evidence>
<keyword evidence="2" id="KW-0732">Signal</keyword>
<keyword evidence="1" id="KW-0472">Membrane</keyword>
<evidence type="ECO:0000256" key="2">
    <source>
        <dbReference type="SAM" id="SignalP"/>
    </source>
</evidence>
<reference evidence="3 4" key="1">
    <citation type="submission" date="2021-03" db="EMBL/GenBank/DDBJ databases">
        <title>Leishmania (Mundinia) martiniquensis Genome sequencing and assembly.</title>
        <authorList>
            <person name="Almutairi H."/>
            <person name="Gatherer D."/>
        </authorList>
    </citation>
    <scope>NUCLEOTIDE SEQUENCE [LARGE SCALE GENOMIC DNA]</scope>
    <source>
        <strain evidence="3">LSCM1</strain>
    </source>
</reference>
<protein>
    <submittedName>
        <fullName evidence="3">Uncharacterized protein</fullName>
    </submittedName>
</protein>
<evidence type="ECO:0000313" key="3">
    <source>
        <dbReference type="EMBL" id="KAG5468264.1"/>
    </source>
</evidence>
<dbReference type="AlphaFoldDB" id="A0A836GA10"/>
<keyword evidence="1" id="KW-0812">Transmembrane</keyword>
<dbReference type="KEGG" id="lmat:92512339"/>
<keyword evidence="4" id="KW-1185">Reference proteome</keyword>
<dbReference type="GeneID" id="92512339"/>
<dbReference type="Proteomes" id="UP000673552">
    <property type="component" value="Chromosome 34"/>
</dbReference>
<feature type="transmembrane region" description="Helical" evidence="1">
    <location>
        <begin position="30"/>
        <end position="53"/>
    </location>
</feature>
<dbReference type="OrthoDB" id="271580at2759"/>
<accession>A0A836GA10</accession>
<keyword evidence="1" id="KW-1133">Transmembrane helix</keyword>
<gene>
    <name evidence="3" type="ORF">LSCM1_02242</name>
</gene>
<feature type="chain" id="PRO_5032540015" evidence="2">
    <location>
        <begin position="20"/>
        <end position="157"/>
    </location>
</feature>
<name>A0A836GA10_9TRYP</name>
<feature type="transmembrane region" description="Helical" evidence="1">
    <location>
        <begin position="88"/>
        <end position="112"/>
    </location>
</feature>
<dbReference type="RefSeq" id="XP_067175202.1">
    <property type="nucleotide sequence ID" value="XM_067319827.1"/>
</dbReference>
<comment type="caution">
    <text evidence="3">The sequence shown here is derived from an EMBL/GenBank/DDBJ whole genome shotgun (WGS) entry which is preliminary data.</text>
</comment>
<dbReference type="EMBL" id="JAFEUZ010000034">
    <property type="protein sequence ID" value="KAG5468264.1"/>
    <property type="molecule type" value="Genomic_DNA"/>
</dbReference>
<sequence>MASLATLLQWLSFVSLAALQRPFLPAVQDVLLYVSMSAALLFLLTVALAHGVADKEMEQYLTSAGRAAVPDGFTTKGNMVRVPFSYDAFASASVTMSVVTLLAVLLCCSFVLEAVWQGVATYVAPMAALTVNTVKPFCWDTAEDYRGKVPPPPEAST</sequence>
<evidence type="ECO:0000256" key="1">
    <source>
        <dbReference type="SAM" id="Phobius"/>
    </source>
</evidence>
<proteinExistence type="predicted"/>